<dbReference type="Proteomes" id="UP001161247">
    <property type="component" value="Chromosome 3"/>
</dbReference>
<reference evidence="2" key="1">
    <citation type="submission" date="2023-03" db="EMBL/GenBank/DDBJ databases">
        <authorList>
            <person name="Julca I."/>
        </authorList>
    </citation>
    <scope>NUCLEOTIDE SEQUENCE</scope>
</reference>
<feature type="compositionally biased region" description="Basic and acidic residues" evidence="1">
    <location>
        <begin position="122"/>
        <end position="132"/>
    </location>
</feature>
<protein>
    <submittedName>
        <fullName evidence="2">OLC1v1037982C1</fullName>
    </submittedName>
</protein>
<keyword evidence="3" id="KW-1185">Reference proteome</keyword>
<feature type="compositionally biased region" description="Polar residues" evidence="1">
    <location>
        <begin position="315"/>
        <end position="348"/>
    </location>
</feature>
<feature type="compositionally biased region" description="Polar residues" evidence="1">
    <location>
        <begin position="290"/>
        <end position="303"/>
    </location>
</feature>
<evidence type="ECO:0000313" key="2">
    <source>
        <dbReference type="EMBL" id="CAI9100805.1"/>
    </source>
</evidence>
<dbReference type="EMBL" id="OX459120">
    <property type="protein sequence ID" value="CAI9100805.1"/>
    <property type="molecule type" value="Genomic_DNA"/>
</dbReference>
<feature type="region of interest" description="Disordered" evidence="1">
    <location>
        <begin position="1"/>
        <end position="48"/>
    </location>
</feature>
<feature type="region of interest" description="Disordered" evidence="1">
    <location>
        <begin position="511"/>
        <end position="534"/>
    </location>
</feature>
<proteinExistence type="predicted"/>
<name>A0AAV1CZD2_OLDCO</name>
<gene>
    <name evidence="2" type="ORF">OLC1_LOCUS10546</name>
</gene>
<dbReference type="PANTHER" id="PTHR33416">
    <property type="entry name" value="NUCLEAR PORE COMPLEX PROTEIN NUP1"/>
    <property type="match status" value="1"/>
</dbReference>
<evidence type="ECO:0000313" key="3">
    <source>
        <dbReference type="Proteomes" id="UP001161247"/>
    </source>
</evidence>
<feature type="region of interest" description="Disordered" evidence="1">
    <location>
        <begin position="596"/>
        <end position="621"/>
    </location>
</feature>
<dbReference type="PANTHER" id="PTHR33416:SF18">
    <property type="entry name" value="NUCLEOPORIN-LIKE PROTEIN"/>
    <property type="match status" value="1"/>
</dbReference>
<evidence type="ECO:0000256" key="1">
    <source>
        <dbReference type="SAM" id="MobiDB-lite"/>
    </source>
</evidence>
<feature type="region of interest" description="Disordered" evidence="1">
    <location>
        <begin position="116"/>
        <end position="145"/>
    </location>
</feature>
<feature type="compositionally biased region" description="Polar residues" evidence="1">
    <location>
        <begin position="1"/>
        <end position="16"/>
    </location>
</feature>
<sequence>MDSNPSTSSYGTSDNQRGAGGKLKKPPARKSQSTPYDRPSSNQTGSRWWLSKIVDPAYRLVASGATKILPAFLSTTPSVNTLPAAENLDKEEVELPSNLDSNEGGNSNVDTFQFTERAVPSEVKESAKRGQDEANGTENDPPLSGIEQLIKGKTFTRDEINRLMGILSSRVSDVSDVEERKSKEVLTPAGAKAGAQTTPFSKTADEGRWKSLNKVAITSPKPGSQTVPDEIGASPVEIARAFMGSRLSEYGPGPSGVSSKGEAAQKGADDLALKPFLPSPRSTCWPGSMAQEQHGYTTPNQRGRQGLHDFPRTPYSRTIYSKSRAKVQTDSKYGISSPNHFKHSNTPFPEQVKYRNDGLDISYGSVGPIRRLRAKYASEVRPRGSIFSKYSIDNPSVGKQPTVYQDNQSYVQKNLQIGETSSSRQPPVQLVENKVGDKPLLNPSTNEVVKRILDQLDKHKPTPQERMNELKLASAWRKSHTEASATPKEIKSFPFSEDISKRTSFSGVDLTSKRNVSGDHSKVQGDLQEESNMKAKEPVLAIREASTRDNGGSVTKIDANSGFFFPFRRTPSEPKIFQEKADLSFAPRNQNTEQLVTTSTDASKVEPVKRPPLHSFGTKPSLPSISVSRRAPGFSMSSDSVPGFSFPVSTSTSTLSEPPTPSVMPFSSGGLVSQPKDSPAIPSYSFGSNNSTRLVFSFPSTSNSSATVEANDLKFNFGSDKKPRVSFSSVGKDTICY</sequence>
<dbReference type="GO" id="GO:0005635">
    <property type="term" value="C:nuclear envelope"/>
    <property type="evidence" value="ECO:0007669"/>
    <property type="project" value="TreeGrafter"/>
</dbReference>
<accession>A0AAV1CZD2</accession>
<feature type="region of interest" description="Disordered" evidence="1">
    <location>
        <begin position="182"/>
        <end position="206"/>
    </location>
</feature>
<dbReference type="AlphaFoldDB" id="A0AAV1CZD2"/>
<feature type="region of interest" description="Disordered" evidence="1">
    <location>
        <begin position="282"/>
        <end position="349"/>
    </location>
</feature>
<dbReference type="GO" id="GO:0071763">
    <property type="term" value="P:nuclear membrane organization"/>
    <property type="evidence" value="ECO:0007669"/>
    <property type="project" value="TreeGrafter"/>
</dbReference>
<organism evidence="2 3">
    <name type="scientific">Oldenlandia corymbosa var. corymbosa</name>
    <dbReference type="NCBI Taxonomy" id="529605"/>
    <lineage>
        <taxon>Eukaryota</taxon>
        <taxon>Viridiplantae</taxon>
        <taxon>Streptophyta</taxon>
        <taxon>Embryophyta</taxon>
        <taxon>Tracheophyta</taxon>
        <taxon>Spermatophyta</taxon>
        <taxon>Magnoliopsida</taxon>
        <taxon>eudicotyledons</taxon>
        <taxon>Gunneridae</taxon>
        <taxon>Pentapetalae</taxon>
        <taxon>asterids</taxon>
        <taxon>lamiids</taxon>
        <taxon>Gentianales</taxon>
        <taxon>Rubiaceae</taxon>
        <taxon>Rubioideae</taxon>
        <taxon>Spermacoceae</taxon>
        <taxon>Hedyotis-Oldenlandia complex</taxon>
        <taxon>Oldenlandia</taxon>
    </lineage>
</organism>
<feature type="compositionally biased region" description="Polar residues" evidence="1">
    <location>
        <begin position="30"/>
        <end position="46"/>
    </location>
</feature>